<evidence type="ECO:0000313" key="1">
    <source>
        <dbReference type="EMBL" id="GAG41665.1"/>
    </source>
</evidence>
<dbReference type="AlphaFoldDB" id="X0XEY4"/>
<accession>X0XEY4</accession>
<proteinExistence type="predicted"/>
<name>X0XEY4_9ZZZZ</name>
<sequence>MMIQLKGREARMQETIYDLTGDCEYYKNKAKKLRKKVKLLKDELKEHK</sequence>
<reference evidence="1" key="1">
    <citation type="journal article" date="2014" name="Front. Microbiol.">
        <title>High frequency of phylogenetically diverse reductive dehalogenase-homologous genes in deep subseafloor sedimentary metagenomes.</title>
        <authorList>
            <person name="Kawai M."/>
            <person name="Futagami T."/>
            <person name="Toyoda A."/>
            <person name="Takaki Y."/>
            <person name="Nishi S."/>
            <person name="Hori S."/>
            <person name="Arai W."/>
            <person name="Tsubouchi T."/>
            <person name="Morono Y."/>
            <person name="Uchiyama I."/>
            <person name="Ito T."/>
            <person name="Fujiyama A."/>
            <person name="Inagaki F."/>
            <person name="Takami H."/>
        </authorList>
    </citation>
    <scope>NUCLEOTIDE SEQUENCE</scope>
    <source>
        <strain evidence="1">Expedition CK06-06</strain>
    </source>
</reference>
<gene>
    <name evidence="1" type="ORF">S01H1_62595</name>
</gene>
<organism evidence="1">
    <name type="scientific">marine sediment metagenome</name>
    <dbReference type="NCBI Taxonomy" id="412755"/>
    <lineage>
        <taxon>unclassified sequences</taxon>
        <taxon>metagenomes</taxon>
        <taxon>ecological metagenomes</taxon>
    </lineage>
</organism>
<comment type="caution">
    <text evidence="1">The sequence shown here is derived from an EMBL/GenBank/DDBJ whole genome shotgun (WGS) entry which is preliminary data.</text>
</comment>
<protein>
    <submittedName>
        <fullName evidence="1">Uncharacterized protein</fullName>
    </submittedName>
</protein>
<dbReference type="EMBL" id="BARS01041125">
    <property type="protein sequence ID" value="GAG41665.1"/>
    <property type="molecule type" value="Genomic_DNA"/>
</dbReference>